<dbReference type="Proteomes" id="UP000034081">
    <property type="component" value="Unassembled WGS sequence"/>
</dbReference>
<dbReference type="PATRIC" id="fig|1618570.3.peg.553"/>
<evidence type="ECO:0000256" key="1">
    <source>
        <dbReference type="HAMAP-Rule" id="MF_00386"/>
    </source>
</evidence>
<dbReference type="SMART" id="SM01234">
    <property type="entry name" value="Haemolytic"/>
    <property type="match status" value="1"/>
</dbReference>
<organism evidence="2 3">
    <name type="scientific">Candidatus Woesebacteria bacterium GW2011_GWB1_38_8</name>
    <dbReference type="NCBI Taxonomy" id="1618570"/>
    <lineage>
        <taxon>Bacteria</taxon>
        <taxon>Candidatus Woeseibacteriota</taxon>
    </lineage>
</organism>
<dbReference type="InterPro" id="IPR002696">
    <property type="entry name" value="Membr_insert_effic_factor_YidD"/>
</dbReference>
<dbReference type="HAMAP" id="MF_00386">
    <property type="entry name" value="UPF0161_YidD"/>
    <property type="match status" value="1"/>
</dbReference>
<name>A0A0G0LCJ5_9BACT</name>
<dbReference type="EMBL" id="LBVL01000005">
    <property type="protein sequence ID" value="KKQ85590.1"/>
    <property type="molecule type" value="Genomic_DNA"/>
</dbReference>
<dbReference type="PANTHER" id="PTHR33383">
    <property type="entry name" value="MEMBRANE PROTEIN INSERTION EFFICIENCY FACTOR-RELATED"/>
    <property type="match status" value="1"/>
</dbReference>
<comment type="similarity">
    <text evidence="1">Belongs to the UPF0161 family.</text>
</comment>
<comment type="function">
    <text evidence="1">Could be involved in insertion of integral membrane proteins into the membrane.</text>
</comment>
<dbReference type="PANTHER" id="PTHR33383:SF1">
    <property type="entry name" value="MEMBRANE PROTEIN INSERTION EFFICIENCY FACTOR-RELATED"/>
    <property type="match status" value="1"/>
</dbReference>
<dbReference type="STRING" id="1618570.UT08_C0005G0041"/>
<dbReference type="GO" id="GO:0005886">
    <property type="term" value="C:plasma membrane"/>
    <property type="evidence" value="ECO:0007669"/>
    <property type="project" value="UniProtKB-SubCell"/>
</dbReference>
<dbReference type="AlphaFoldDB" id="A0A0G0LCJ5"/>
<comment type="caution">
    <text evidence="2">The sequence shown here is derived from an EMBL/GenBank/DDBJ whole genome shotgun (WGS) entry which is preliminary data.</text>
</comment>
<accession>A0A0G0LCJ5</accession>
<keyword evidence="1" id="KW-1003">Cell membrane</keyword>
<proteinExistence type="inferred from homology"/>
<dbReference type="Pfam" id="PF01809">
    <property type="entry name" value="YidD"/>
    <property type="match status" value="1"/>
</dbReference>
<evidence type="ECO:0000313" key="3">
    <source>
        <dbReference type="Proteomes" id="UP000034081"/>
    </source>
</evidence>
<comment type="subcellular location">
    <subcellularLocation>
        <location evidence="1">Cell membrane</location>
        <topology evidence="1">Peripheral membrane protein</topology>
        <orientation evidence="1">Cytoplasmic side</orientation>
    </subcellularLocation>
</comment>
<sequence>MAKTIILFLLKSYKKLITPIFVMLLGHSCRFTPTCSEYAYIAISKHGILLGFGMTLKRIVKCNPFYNSYHYDPVPEY</sequence>
<evidence type="ECO:0000313" key="2">
    <source>
        <dbReference type="EMBL" id="KKQ85590.1"/>
    </source>
</evidence>
<reference evidence="2 3" key="1">
    <citation type="journal article" date="2015" name="Nature">
        <title>rRNA introns, odd ribosomes, and small enigmatic genomes across a large radiation of phyla.</title>
        <authorList>
            <person name="Brown C.T."/>
            <person name="Hug L.A."/>
            <person name="Thomas B.C."/>
            <person name="Sharon I."/>
            <person name="Castelle C.J."/>
            <person name="Singh A."/>
            <person name="Wilkins M.J."/>
            <person name="Williams K.H."/>
            <person name="Banfield J.F."/>
        </authorList>
    </citation>
    <scope>NUCLEOTIDE SEQUENCE [LARGE SCALE GENOMIC DNA]</scope>
</reference>
<gene>
    <name evidence="2" type="ORF">UT08_C0005G0041</name>
</gene>
<protein>
    <recommendedName>
        <fullName evidence="1">Putative membrane protein insertion efficiency factor</fullName>
    </recommendedName>
</protein>
<keyword evidence="1" id="KW-0472">Membrane</keyword>
<dbReference type="NCBIfam" id="TIGR00278">
    <property type="entry name" value="membrane protein insertion efficiency factor YidD"/>
    <property type="match status" value="1"/>
</dbReference>